<dbReference type="Pfam" id="PF20257">
    <property type="entry name" value="SAM_HAT_C"/>
    <property type="match status" value="1"/>
</dbReference>
<dbReference type="InterPro" id="IPR023227">
    <property type="entry name" value="SAM_OH_AdoTrfase_C_sf"/>
</dbReference>
<dbReference type="Gene3D" id="3.40.50.10790">
    <property type="entry name" value="S-adenosyl-l-methionine hydroxide adenosyltransferase, N-terminal"/>
    <property type="match status" value="1"/>
</dbReference>
<dbReference type="PANTHER" id="PTHR35092:SF1">
    <property type="entry name" value="CHLORINASE MJ1651"/>
    <property type="match status" value="1"/>
</dbReference>
<dbReference type="InterPro" id="IPR046469">
    <property type="entry name" value="SAM_HAT_N"/>
</dbReference>
<evidence type="ECO:0000259" key="4">
    <source>
        <dbReference type="Pfam" id="PF20257"/>
    </source>
</evidence>
<dbReference type="PIRSF" id="PIRSF006779">
    <property type="entry name" value="UCP006779"/>
    <property type="match status" value="1"/>
</dbReference>
<dbReference type="PANTHER" id="PTHR35092">
    <property type="entry name" value="CHLORINASE MJ1651"/>
    <property type="match status" value="1"/>
</dbReference>
<dbReference type="SUPFAM" id="SSF102522">
    <property type="entry name" value="Bacterial fluorinating enzyme, N-terminal domain"/>
    <property type="match status" value="1"/>
</dbReference>
<evidence type="ECO:0000256" key="1">
    <source>
        <dbReference type="ARBA" id="ARBA00022691"/>
    </source>
</evidence>
<keyword evidence="1" id="KW-0949">S-adenosyl-L-methionine</keyword>
<dbReference type="EMBL" id="FCOR01000007">
    <property type="protein sequence ID" value="CVK16403.1"/>
    <property type="molecule type" value="Genomic_DNA"/>
</dbReference>
<gene>
    <name evidence="5" type="ORF">Ga0061079_1075</name>
</gene>
<dbReference type="AlphaFoldDB" id="A0A0X3AQ78"/>
<dbReference type="InterPro" id="IPR023228">
    <property type="entry name" value="SAM_OH_AdoTrfase_N_sf"/>
</dbReference>
<dbReference type="Gene3D" id="2.40.30.90">
    <property type="entry name" value="Bacterial fluorinating enzyme like"/>
    <property type="match status" value="1"/>
</dbReference>
<keyword evidence="6" id="KW-1185">Reference proteome</keyword>
<dbReference type="SUPFAM" id="SSF101852">
    <property type="entry name" value="Bacterial fluorinating enzyme, C-terminal domain"/>
    <property type="match status" value="1"/>
</dbReference>
<reference evidence="5 6" key="1">
    <citation type="submission" date="2016-01" db="EMBL/GenBank/DDBJ databases">
        <authorList>
            <person name="McClelland M."/>
            <person name="Jain A."/>
            <person name="Saraogi P."/>
            <person name="Mendelson R."/>
            <person name="Westerman R."/>
            <person name="SanMiguel P."/>
            <person name="Csonka L."/>
        </authorList>
    </citation>
    <scope>NUCLEOTIDE SEQUENCE [LARGE SCALE GENOMIC DNA]</scope>
    <source>
        <strain evidence="5 6">R-53146</strain>
    </source>
</reference>
<accession>A0A0X3AQ78</accession>
<dbReference type="RefSeq" id="WP_055425604.1">
    <property type="nucleotide sequence ID" value="NZ_FCOR01000007.1"/>
</dbReference>
<dbReference type="STRING" id="1586267.GCA_001418685_01256"/>
<sequence>MGIITLTTDFGLEDYHVAALKGAIYSQISDIIIVDISHQIMPFDLIQTAYIIQNSYKNFPKGTIHVIGVDALPSPFVKSIAAEINGHFFICNDNGILSLIAEEYIPDQVYEITINKYDDLHFLTKDLFIPVACHLARGGKIELIGRKINSYKELTQPKPVEKSEDNSITGMIIHVDNFGNAITNITKEQFHQFGKKKNFIIFARNVQFTEIKSKYTDVLGTDPDEKKYHGKAFAIFNSAGYLQISMYKSNLKTVGGASSLMGLYIGTNVRVVFT</sequence>
<evidence type="ECO:0000259" key="3">
    <source>
        <dbReference type="Pfam" id="PF01887"/>
    </source>
</evidence>
<evidence type="ECO:0000256" key="2">
    <source>
        <dbReference type="ARBA" id="ARBA00024035"/>
    </source>
</evidence>
<protein>
    <recommendedName>
        <fullName evidence="7">S-adenosyl-l-methionine hydroxide adenosyltransferase</fullName>
    </recommendedName>
</protein>
<organism evidence="5 6">
    <name type="scientific">Apibacter mensalis</name>
    <dbReference type="NCBI Taxonomy" id="1586267"/>
    <lineage>
        <taxon>Bacteria</taxon>
        <taxon>Pseudomonadati</taxon>
        <taxon>Bacteroidota</taxon>
        <taxon>Flavobacteriia</taxon>
        <taxon>Flavobacteriales</taxon>
        <taxon>Weeksellaceae</taxon>
        <taxon>Apibacter</taxon>
    </lineage>
</organism>
<proteinExistence type="inferred from homology"/>
<name>A0A0X3AQ78_9FLAO</name>
<feature type="domain" description="S-adenosyl-l-methionine hydroxide adenosyltransferase C-terminal" evidence="4">
    <location>
        <begin position="170"/>
        <end position="269"/>
    </location>
</feature>
<dbReference type="Pfam" id="PF01887">
    <property type="entry name" value="SAM_HAT_N"/>
    <property type="match status" value="1"/>
</dbReference>
<evidence type="ECO:0008006" key="7">
    <source>
        <dbReference type="Google" id="ProtNLM"/>
    </source>
</evidence>
<dbReference type="InterPro" id="IPR002747">
    <property type="entry name" value="SAM_OH_AdoTrfase"/>
</dbReference>
<dbReference type="Proteomes" id="UP000182761">
    <property type="component" value="Unassembled WGS sequence"/>
</dbReference>
<comment type="similarity">
    <text evidence="2">Belongs to the SAM hydrolase / SAM-dependent halogenase family.</text>
</comment>
<evidence type="ECO:0000313" key="6">
    <source>
        <dbReference type="Proteomes" id="UP000182761"/>
    </source>
</evidence>
<feature type="domain" description="S-adenosyl-l-methionine hydroxide adenosyltransferase N-terminal" evidence="3">
    <location>
        <begin position="4"/>
        <end position="145"/>
    </location>
</feature>
<dbReference type="InterPro" id="IPR046470">
    <property type="entry name" value="SAM_HAT_C"/>
</dbReference>
<dbReference type="OrthoDB" id="9792195at2"/>
<evidence type="ECO:0000313" key="5">
    <source>
        <dbReference type="EMBL" id="CVK16403.1"/>
    </source>
</evidence>